<proteinExistence type="predicted"/>
<name>A0A0C9UCK5_SPHS4</name>
<keyword evidence="2" id="KW-1185">Reference proteome</keyword>
<reference evidence="1 2" key="1">
    <citation type="submission" date="2014-06" db="EMBL/GenBank/DDBJ databases">
        <title>Evolutionary Origins and Diversification of the Mycorrhizal Mutualists.</title>
        <authorList>
            <consortium name="DOE Joint Genome Institute"/>
            <consortium name="Mycorrhizal Genomics Consortium"/>
            <person name="Kohler A."/>
            <person name="Kuo A."/>
            <person name="Nagy L.G."/>
            <person name="Floudas D."/>
            <person name="Copeland A."/>
            <person name="Barry K.W."/>
            <person name="Cichocki N."/>
            <person name="Veneault-Fourrey C."/>
            <person name="LaButti K."/>
            <person name="Lindquist E.A."/>
            <person name="Lipzen A."/>
            <person name="Lundell T."/>
            <person name="Morin E."/>
            <person name="Murat C."/>
            <person name="Riley R."/>
            <person name="Ohm R."/>
            <person name="Sun H."/>
            <person name="Tunlid A."/>
            <person name="Henrissat B."/>
            <person name="Grigoriev I.V."/>
            <person name="Hibbett D.S."/>
            <person name="Martin F."/>
        </authorList>
    </citation>
    <scope>NUCLEOTIDE SEQUENCE [LARGE SCALE GENOMIC DNA]</scope>
    <source>
        <strain evidence="1 2">SS14</strain>
    </source>
</reference>
<sequence length="118" mass="13425">MTKIADSEEVTYALTIRILGKIYRLISPIQYQQATPNRLDHQIGLLPVHLLGRVNLCSLSALHSAVSSILRCKSLYYPTTFVTCMIITIKHPYLQPFRTFIGLSYGHCSSYKNPRILQ</sequence>
<gene>
    <name evidence="1" type="ORF">M422DRAFT_39912</name>
</gene>
<feature type="non-terminal residue" evidence="1">
    <location>
        <position position="1"/>
    </location>
</feature>
<dbReference type="EMBL" id="KN837928">
    <property type="protein sequence ID" value="KIJ22815.1"/>
    <property type="molecule type" value="Genomic_DNA"/>
</dbReference>
<evidence type="ECO:0000313" key="1">
    <source>
        <dbReference type="EMBL" id="KIJ22815.1"/>
    </source>
</evidence>
<organism evidence="1 2">
    <name type="scientific">Sphaerobolus stellatus (strain SS14)</name>
    <dbReference type="NCBI Taxonomy" id="990650"/>
    <lineage>
        <taxon>Eukaryota</taxon>
        <taxon>Fungi</taxon>
        <taxon>Dikarya</taxon>
        <taxon>Basidiomycota</taxon>
        <taxon>Agaricomycotina</taxon>
        <taxon>Agaricomycetes</taxon>
        <taxon>Phallomycetidae</taxon>
        <taxon>Geastrales</taxon>
        <taxon>Sphaerobolaceae</taxon>
        <taxon>Sphaerobolus</taxon>
    </lineage>
</organism>
<accession>A0A0C9UCK5</accession>
<evidence type="ECO:0000313" key="2">
    <source>
        <dbReference type="Proteomes" id="UP000054279"/>
    </source>
</evidence>
<dbReference type="HOGENOM" id="CLU_2078757_0_0_1"/>
<dbReference type="AlphaFoldDB" id="A0A0C9UCK5"/>
<dbReference type="Proteomes" id="UP000054279">
    <property type="component" value="Unassembled WGS sequence"/>
</dbReference>
<protein>
    <submittedName>
        <fullName evidence="1">Uncharacterized protein</fullName>
    </submittedName>
</protein>